<sequence length="159" mass="19065">MDAQQRLWQFSMHAYLNHSIHSFWKKLFNQINTKRWYVHVRESMFRWQRGSVYLLAQSFYLSSKMGSSTWHNQMFAMLAESPNYARFLTYAKPSEFSWPHIIPWAQLPQWLTFIWPLRPLISLFRRLCGQMYLGALKSFKGSRKSKMATYFPLQVLALA</sequence>
<protein>
    <submittedName>
        <fullName evidence="1">Unannotated protein</fullName>
    </submittedName>
</protein>
<evidence type="ECO:0000313" key="1">
    <source>
        <dbReference type="EMBL" id="CAB4707241.1"/>
    </source>
</evidence>
<dbReference type="EMBL" id="CAFBOE010000119">
    <property type="protein sequence ID" value="CAB4981185.1"/>
    <property type="molecule type" value="Genomic_DNA"/>
</dbReference>
<dbReference type="EMBL" id="CAEZXT010000107">
    <property type="protein sequence ID" value="CAB4707241.1"/>
    <property type="molecule type" value="Genomic_DNA"/>
</dbReference>
<reference evidence="1" key="1">
    <citation type="submission" date="2020-05" db="EMBL/GenBank/DDBJ databases">
        <authorList>
            <person name="Chiriac C."/>
            <person name="Salcher M."/>
            <person name="Ghai R."/>
            <person name="Kavagutti S V."/>
        </authorList>
    </citation>
    <scope>NUCLEOTIDE SEQUENCE</scope>
</reference>
<gene>
    <name evidence="1" type="ORF">UFOPK2589_01153</name>
    <name evidence="2" type="ORF">UFOPK3916_01007</name>
</gene>
<name>A0A6J6Q619_9ZZZZ</name>
<accession>A0A6J6Q619</accession>
<organism evidence="1">
    <name type="scientific">freshwater metagenome</name>
    <dbReference type="NCBI Taxonomy" id="449393"/>
    <lineage>
        <taxon>unclassified sequences</taxon>
        <taxon>metagenomes</taxon>
        <taxon>ecological metagenomes</taxon>
    </lineage>
</organism>
<evidence type="ECO:0000313" key="2">
    <source>
        <dbReference type="EMBL" id="CAB4981185.1"/>
    </source>
</evidence>
<dbReference type="AlphaFoldDB" id="A0A6J6Q619"/>
<proteinExistence type="predicted"/>